<proteinExistence type="predicted"/>
<dbReference type="GO" id="GO:0016020">
    <property type="term" value="C:membrane"/>
    <property type="evidence" value="ECO:0007669"/>
    <property type="project" value="InterPro"/>
</dbReference>
<evidence type="ECO:0000313" key="2">
    <source>
        <dbReference type="EMBL" id="TFK30136.1"/>
    </source>
</evidence>
<dbReference type="EMBL" id="ML210147">
    <property type="protein sequence ID" value="TFK30136.1"/>
    <property type="molecule type" value="Genomic_DNA"/>
</dbReference>
<dbReference type="Proteomes" id="UP000307440">
    <property type="component" value="Unassembled WGS sequence"/>
</dbReference>
<feature type="region of interest" description="Disordered" evidence="1">
    <location>
        <begin position="166"/>
        <end position="211"/>
    </location>
</feature>
<reference evidence="2 3" key="1">
    <citation type="journal article" date="2019" name="Nat. Ecol. Evol.">
        <title>Megaphylogeny resolves global patterns of mushroom evolution.</title>
        <authorList>
            <person name="Varga T."/>
            <person name="Krizsan K."/>
            <person name="Foldi C."/>
            <person name="Dima B."/>
            <person name="Sanchez-Garcia M."/>
            <person name="Sanchez-Ramirez S."/>
            <person name="Szollosi G.J."/>
            <person name="Szarkandi J.G."/>
            <person name="Papp V."/>
            <person name="Albert L."/>
            <person name="Andreopoulos W."/>
            <person name="Angelini C."/>
            <person name="Antonin V."/>
            <person name="Barry K.W."/>
            <person name="Bougher N.L."/>
            <person name="Buchanan P."/>
            <person name="Buyck B."/>
            <person name="Bense V."/>
            <person name="Catcheside P."/>
            <person name="Chovatia M."/>
            <person name="Cooper J."/>
            <person name="Damon W."/>
            <person name="Desjardin D."/>
            <person name="Finy P."/>
            <person name="Geml J."/>
            <person name="Haridas S."/>
            <person name="Hughes K."/>
            <person name="Justo A."/>
            <person name="Karasinski D."/>
            <person name="Kautmanova I."/>
            <person name="Kiss B."/>
            <person name="Kocsube S."/>
            <person name="Kotiranta H."/>
            <person name="LaButti K.M."/>
            <person name="Lechner B.E."/>
            <person name="Liimatainen K."/>
            <person name="Lipzen A."/>
            <person name="Lukacs Z."/>
            <person name="Mihaltcheva S."/>
            <person name="Morgado L.N."/>
            <person name="Niskanen T."/>
            <person name="Noordeloos M.E."/>
            <person name="Ohm R.A."/>
            <person name="Ortiz-Santana B."/>
            <person name="Ovrebo C."/>
            <person name="Racz N."/>
            <person name="Riley R."/>
            <person name="Savchenko A."/>
            <person name="Shiryaev A."/>
            <person name="Soop K."/>
            <person name="Spirin V."/>
            <person name="Szebenyi C."/>
            <person name="Tomsovsky M."/>
            <person name="Tulloss R.E."/>
            <person name="Uehling J."/>
            <person name="Grigoriev I.V."/>
            <person name="Vagvolgyi C."/>
            <person name="Papp T."/>
            <person name="Martin F.M."/>
            <person name="Miettinen O."/>
            <person name="Hibbett D.S."/>
            <person name="Nagy L.G."/>
        </authorList>
    </citation>
    <scope>NUCLEOTIDE SEQUENCE [LARGE SCALE GENOMIC DNA]</scope>
    <source>
        <strain evidence="2 3">CBS 121175</strain>
    </source>
</reference>
<dbReference type="GO" id="GO:0005509">
    <property type="term" value="F:calcium ion binding"/>
    <property type="evidence" value="ECO:0007669"/>
    <property type="project" value="InterPro"/>
</dbReference>
<accession>A0A5C3LDY5</accession>
<keyword evidence="3" id="KW-1185">Reference proteome</keyword>
<feature type="compositionally biased region" description="Polar residues" evidence="1">
    <location>
        <begin position="850"/>
        <end position="878"/>
    </location>
</feature>
<feature type="compositionally biased region" description="Low complexity" evidence="1">
    <location>
        <begin position="168"/>
        <end position="200"/>
    </location>
</feature>
<dbReference type="AlphaFoldDB" id="A0A5C3LDY5"/>
<name>A0A5C3LDY5_COPMA</name>
<dbReference type="InterPro" id="IPR015919">
    <property type="entry name" value="Cadherin-like_sf"/>
</dbReference>
<feature type="region of interest" description="Disordered" evidence="1">
    <location>
        <begin position="541"/>
        <end position="579"/>
    </location>
</feature>
<protein>
    <submittedName>
        <fullName evidence="2">Uncharacterized protein</fullName>
    </submittedName>
</protein>
<evidence type="ECO:0000256" key="1">
    <source>
        <dbReference type="SAM" id="MobiDB-lite"/>
    </source>
</evidence>
<gene>
    <name evidence="2" type="ORF">FA15DRAFT_663500</name>
</gene>
<organism evidence="2 3">
    <name type="scientific">Coprinopsis marcescibilis</name>
    <name type="common">Agaric fungus</name>
    <name type="synonym">Psathyrella marcescibilis</name>
    <dbReference type="NCBI Taxonomy" id="230819"/>
    <lineage>
        <taxon>Eukaryota</taxon>
        <taxon>Fungi</taxon>
        <taxon>Dikarya</taxon>
        <taxon>Basidiomycota</taxon>
        <taxon>Agaricomycotina</taxon>
        <taxon>Agaricomycetes</taxon>
        <taxon>Agaricomycetidae</taxon>
        <taxon>Agaricales</taxon>
        <taxon>Agaricineae</taxon>
        <taxon>Psathyrellaceae</taxon>
        <taxon>Coprinopsis</taxon>
    </lineage>
</organism>
<dbReference type="STRING" id="230819.A0A5C3LDY5"/>
<sequence>MASIATTVYDQDIQALNVVNGLNPTTHSIPADPMALMTGFIPETLTNHIHQSMIQVDPTYIPKVEQPEDFNSEMHLLAEDPTLYMPVNTLTAVPQVAPAVQSLSSFAPEIATDTTFTALGLADPSLGMGLSPGPLSTPSPPTTVGSPILGLSTTYNVATANSLDSALTPTTGVTSPTGSNNSLSPVSAPSPFASAGQSPPLSLPSPGPSVLEDGTITFDEDSSLMHQKPAVMSALQAMVENIYAVKDAMERENADPHEVQDELRQRMNAISRQAARLTISNNNETTPPPPPTFAEVQALMSLTEVAGYPNHTALSFDQIPMTYDLSRKRSVSDLDMGEDRLVKSFKREPQEDAPLAPDLLAHMSSFPALSAIPLSSQMPQSRPVSRPPTPSSTRFAPTPQGFGSVTAPIQPMTMLPSVPSVPMGVPLSPLGAPVLSPGHTYSQGGWSEPQGVATRHHQSLSLGSINIPMSIQMPPMPIRPTLASGPTTPTTVKPALNRSSRSGSLNKLFDAATFNFLETPTEPPLKRAALGTRAARNSSVGSNWYFGNDMSPPSDEPGTNRNTPSDDEDDGSTDSEYNDKHNSHITEIASSIPVASQSISDIPQEYQSEVDRVFFEFLNKVCSNLDAKDSKGDHIHQTLMAKKMQRLDESPDFRPFKFRIQAFTAAFLEELARQGYPEDKIPMKKVRNYLWHCPYILRFNEDGKKAKSKGNHIWILEARKLAEAKWDFRPFLRKLAGTPPPVAYCGLKWSWRPRVWDPQASFTNVPVTYSSPNLPPWLSWQDDELSGTPPSDAEACSVTVHANYTLDGVEGQLSKTLSINIAPVSSVESNAYPRSRRPSVSDAPPRRSTSDSALNMAAQRSKTRNSTPMPVPGESSSTRVVRVLQAVAQRVTEEVESQAESPPLMKTGQPTLVKSKEVLEQTVKAMDREMAGHENRPYSKRLAIAAQQVVIQAAANVIADRNVSIGRAPVVPNKSTAVQRVSVNELSDATHDAIVQAVETNPSTSNGVDIIVAAATILKAQAPVADQPHPPFTAISRPPTHPSSFIQNLATLAEYS</sequence>
<dbReference type="OrthoDB" id="5593376at2759"/>
<dbReference type="SUPFAM" id="SSF49313">
    <property type="entry name" value="Cadherin-like"/>
    <property type="match status" value="1"/>
</dbReference>
<feature type="region of interest" description="Disordered" evidence="1">
    <location>
        <begin position="375"/>
        <end position="401"/>
    </location>
</feature>
<evidence type="ECO:0000313" key="3">
    <source>
        <dbReference type="Proteomes" id="UP000307440"/>
    </source>
</evidence>
<feature type="region of interest" description="Disordered" evidence="1">
    <location>
        <begin position="829"/>
        <end position="878"/>
    </location>
</feature>